<dbReference type="RefSeq" id="YP_002128471.1">
    <property type="nucleotide sequence ID" value="NC_011142.1"/>
</dbReference>
<proteinExistence type="predicted"/>
<accession>B5AX56</accession>
<protein>
    <submittedName>
        <fullName evidence="1">Uncharacterized protein</fullName>
    </submittedName>
</protein>
<dbReference type="KEGG" id="vg:6779516"/>
<dbReference type="EMBL" id="EU876853">
    <property type="protein sequence ID" value="ACG60359.1"/>
    <property type="molecule type" value="Genomic_DNA"/>
</dbReference>
<reference evidence="2" key="1">
    <citation type="journal article" date="2009" name="Environ. Microbiol. Rep.">
        <title>Isolation and genomic characterization of the first phage infecting Iodobacteria: ?PLPE, a myovirus having a novel set of features.</title>
        <authorList>
            <person name="Leblanc C."/>
            <person name="Caumont-Sarcos A."/>
            <person name="Comeau A.M."/>
            <person name="Krisch H.M."/>
        </authorList>
    </citation>
    <scope>NUCLEOTIDE SEQUENCE [LARGE SCALE GENOMIC DNA]</scope>
</reference>
<gene>
    <name evidence="1" type="ORF">phiPLPE_37</name>
</gene>
<keyword evidence="2" id="KW-1185">Reference proteome</keyword>
<sequence>MKGGKREGAGRKPIDGDAAMATYQARLTGRQARKARRIGEGNVSEGIRRAIEECKEKPPEGGS</sequence>
<dbReference type="Proteomes" id="UP000001862">
    <property type="component" value="Segment"/>
</dbReference>
<organism evidence="1 2">
    <name type="scientific">Iodobacter phage PhiPLPE</name>
    <dbReference type="NCBI Taxonomy" id="551895"/>
    <lineage>
        <taxon>Viruses</taxon>
        <taxon>Duplodnaviria</taxon>
        <taxon>Heunggongvirae</taxon>
        <taxon>Uroviricota</taxon>
        <taxon>Caudoviricetes</taxon>
        <taxon>Iodovirus</taxon>
        <taxon>Iodovirus PLPE</taxon>
    </lineage>
</organism>
<name>B5AX56_9CAUD</name>
<dbReference type="GeneID" id="6779516"/>
<evidence type="ECO:0000313" key="2">
    <source>
        <dbReference type="Proteomes" id="UP000001862"/>
    </source>
</evidence>
<evidence type="ECO:0000313" key="1">
    <source>
        <dbReference type="EMBL" id="ACG60359.1"/>
    </source>
</evidence>